<keyword evidence="11" id="KW-1185">Reference proteome</keyword>
<feature type="transmembrane region" description="Helical" evidence="9">
    <location>
        <begin position="399"/>
        <end position="418"/>
    </location>
</feature>
<dbReference type="OrthoDB" id="6370545at2759"/>
<comment type="function">
    <text evidence="8 9">Intramembrane glycolipid transporter that operates in the biosynthetic pathway of dolichol-linked oligosaccharides, the glycan precursors employed in protein asparagine (N)-glycosylation. The sequential addition of sugars to dolichol pyrophosphate produces dolichol-linked oligosaccharides containing fourteen sugars, including two GlcNAcs, nine mannoses and three glucoses. Once assembled, the oligosaccharide is transferred from the lipid to nascent proteins by oligosaccharyltransferases. The assembly of dolichol-linked oligosaccharides begins on the cytosolic side of the endoplasmic reticulum membrane and finishes in its lumen. RFT1 could mediate the translocation of the cytosolically oriented intermediate DolPP-GlcNAc2Man5, produced by ALG11, into the ER lumen where dolichol-linked oligosaccharides assembly continues. However, the intramembrane lipid transporter activity could not be confirmed in vitro.</text>
</comment>
<comment type="caution">
    <text evidence="10">The sequence shown here is derived from an EMBL/GenBank/DDBJ whole genome shotgun (WGS) entry which is preliminary data.</text>
</comment>
<feature type="transmembrane region" description="Helical" evidence="9">
    <location>
        <begin position="12"/>
        <end position="33"/>
    </location>
</feature>
<dbReference type="GO" id="GO:0006488">
    <property type="term" value="P:dolichol-linked oligosaccharide biosynthetic process"/>
    <property type="evidence" value="ECO:0007669"/>
    <property type="project" value="InterPro"/>
</dbReference>
<keyword evidence="7 9" id="KW-0472">Membrane</keyword>
<feature type="transmembrane region" description="Helical" evidence="9">
    <location>
        <begin position="182"/>
        <end position="206"/>
    </location>
</feature>
<evidence type="ECO:0000256" key="6">
    <source>
        <dbReference type="ARBA" id="ARBA00022989"/>
    </source>
</evidence>
<evidence type="ECO:0000256" key="9">
    <source>
        <dbReference type="RuleBase" id="RU365067"/>
    </source>
</evidence>
<feature type="transmembrane region" description="Helical" evidence="9">
    <location>
        <begin position="119"/>
        <end position="143"/>
    </location>
</feature>
<dbReference type="STRING" id="6832.A0A553NEW0"/>
<proteinExistence type="inferred from homology"/>
<gene>
    <name evidence="10" type="ORF">TCAL_07150</name>
</gene>
<keyword evidence="4 9" id="KW-0812">Transmembrane</keyword>
<evidence type="ECO:0000313" key="10">
    <source>
        <dbReference type="EMBL" id="TRY63982.1"/>
    </source>
</evidence>
<reference evidence="10 11" key="1">
    <citation type="journal article" date="2018" name="Nat. Ecol. Evol.">
        <title>Genomic signatures of mitonuclear coevolution across populations of Tigriopus californicus.</title>
        <authorList>
            <person name="Barreto F.S."/>
            <person name="Watson E.T."/>
            <person name="Lima T.G."/>
            <person name="Willett C.S."/>
            <person name="Edmands S."/>
            <person name="Li W."/>
            <person name="Burton R.S."/>
        </authorList>
    </citation>
    <scope>NUCLEOTIDE SEQUENCE [LARGE SCALE GENOMIC DNA]</scope>
    <source>
        <strain evidence="10 11">San Diego</strain>
    </source>
</reference>
<feature type="transmembrane region" description="Helical" evidence="9">
    <location>
        <begin position="365"/>
        <end position="387"/>
    </location>
</feature>
<comment type="subcellular location">
    <subcellularLocation>
        <location evidence="1 9">Endoplasmic reticulum membrane</location>
        <topology evidence="1 9">Multi-pass membrane protein</topology>
    </subcellularLocation>
</comment>
<evidence type="ECO:0000256" key="4">
    <source>
        <dbReference type="ARBA" id="ARBA00022692"/>
    </source>
</evidence>
<feature type="transmembrane region" description="Helical" evidence="9">
    <location>
        <begin position="326"/>
        <end position="345"/>
    </location>
</feature>
<accession>A0A553NEW0</accession>
<dbReference type="PANTHER" id="PTHR13117:SF5">
    <property type="entry name" value="PROTEIN RFT1 HOMOLOG"/>
    <property type="match status" value="1"/>
</dbReference>
<comment type="similarity">
    <text evidence="3 9">Belongs to the RFT1 family.</text>
</comment>
<sequence length="530" mass="60328">MAHNKDHVLQKSIQNAWLTILSSIAVRIFTFGINAYVLRHQRSEILGLGVRLLLLFDTLLFLSREAFRKACLTRPKNGHWRGIINLTWLSVPLGCILSLVLGYTWIYVLELPQWALVNSYVKCVYLTCASVIITLCSEPFFIVGQAYMHIKFRSAVDLFWGCATPFVQGLVITFISKDEDRLLWIGLASILVSSVFLASHLVYFSYVIQQDDGDEMPFRSMREFLPDVSRFNVDHSRLTLSSSFFKQGFFKQFLTEGEKYVFTWFSLMTLSEQGIYDVIANLGSIPARLFFVKLEESAHLYFSQTVSRKLKAEMPQEEAPSRHLNLLLKGLILLGMVIVTFGMSYSHLLLHLYGGTLLSDGLGPILLRSHCFYIIFLALNGISECYAFNVMSAESVSTYNYWMAVMSVIFLSCAWGFANMFGPVGFILANMCNLSMRIVHNFRVIHRRHVGTKVNPLKDLVPKGKVLLTLFASGAICQISEHFIYKPTVKESVIHLTVGIMLFFLTLFVIVMSDKDWRALIQAKLIKKDQ</sequence>
<evidence type="ECO:0000256" key="7">
    <source>
        <dbReference type="ARBA" id="ARBA00023136"/>
    </source>
</evidence>
<comment type="pathway">
    <text evidence="2">Protein modification; protein glycosylation.</text>
</comment>
<evidence type="ECO:0000313" key="11">
    <source>
        <dbReference type="Proteomes" id="UP000318571"/>
    </source>
</evidence>
<evidence type="ECO:0000256" key="3">
    <source>
        <dbReference type="ARBA" id="ARBA00010288"/>
    </source>
</evidence>
<dbReference type="PANTHER" id="PTHR13117">
    <property type="entry name" value="ENDOPLASMIC RETICULUM MULTISPAN TRANSMEMBRANE PROTEIN-RELATED"/>
    <property type="match status" value="1"/>
</dbReference>
<feature type="transmembrane region" description="Helical" evidence="9">
    <location>
        <begin position="83"/>
        <end position="107"/>
    </location>
</feature>
<evidence type="ECO:0000256" key="5">
    <source>
        <dbReference type="ARBA" id="ARBA00022824"/>
    </source>
</evidence>
<dbReference type="EMBL" id="VCGU01000458">
    <property type="protein sequence ID" value="TRY63982.1"/>
    <property type="molecule type" value="Genomic_DNA"/>
</dbReference>
<feature type="transmembrane region" description="Helical" evidence="9">
    <location>
        <begin position="492"/>
        <end position="512"/>
    </location>
</feature>
<comment type="caution">
    <text evidence="9">Lacks conserved residue(s) required for the propagation of feature annotation.</text>
</comment>
<feature type="transmembrane region" description="Helical" evidence="9">
    <location>
        <begin position="155"/>
        <end position="176"/>
    </location>
</feature>
<evidence type="ECO:0000256" key="2">
    <source>
        <dbReference type="ARBA" id="ARBA00004922"/>
    </source>
</evidence>
<keyword evidence="6 9" id="KW-1133">Transmembrane helix</keyword>
<keyword evidence="5" id="KW-0256">Endoplasmic reticulum</keyword>
<name>A0A553NEW0_TIGCA</name>
<dbReference type="AlphaFoldDB" id="A0A553NEW0"/>
<dbReference type="Proteomes" id="UP000318571">
    <property type="component" value="Chromosome 10"/>
</dbReference>
<dbReference type="OMA" id="WPGKLFG"/>
<dbReference type="InterPro" id="IPR007594">
    <property type="entry name" value="RFT1"/>
</dbReference>
<dbReference type="Pfam" id="PF04506">
    <property type="entry name" value="Rft-1"/>
    <property type="match status" value="1"/>
</dbReference>
<dbReference type="GO" id="GO:0034203">
    <property type="term" value="P:glycolipid translocation"/>
    <property type="evidence" value="ECO:0007669"/>
    <property type="project" value="TreeGrafter"/>
</dbReference>
<evidence type="ECO:0000256" key="1">
    <source>
        <dbReference type="ARBA" id="ARBA00004477"/>
    </source>
</evidence>
<evidence type="ECO:0000256" key="8">
    <source>
        <dbReference type="ARBA" id="ARBA00045912"/>
    </source>
</evidence>
<dbReference type="GO" id="GO:0005789">
    <property type="term" value="C:endoplasmic reticulum membrane"/>
    <property type="evidence" value="ECO:0007669"/>
    <property type="project" value="UniProtKB-SubCell"/>
</dbReference>
<protein>
    <recommendedName>
        <fullName evidence="9">Protein RFT1 homolog</fullName>
    </recommendedName>
</protein>
<organism evidence="10 11">
    <name type="scientific">Tigriopus californicus</name>
    <name type="common">Marine copepod</name>
    <dbReference type="NCBI Taxonomy" id="6832"/>
    <lineage>
        <taxon>Eukaryota</taxon>
        <taxon>Metazoa</taxon>
        <taxon>Ecdysozoa</taxon>
        <taxon>Arthropoda</taxon>
        <taxon>Crustacea</taxon>
        <taxon>Multicrustacea</taxon>
        <taxon>Hexanauplia</taxon>
        <taxon>Copepoda</taxon>
        <taxon>Harpacticoida</taxon>
        <taxon>Harpacticidae</taxon>
        <taxon>Tigriopus</taxon>
    </lineage>
</organism>